<evidence type="ECO:0000313" key="4">
    <source>
        <dbReference type="Proteomes" id="UP000192477"/>
    </source>
</evidence>
<dbReference type="RefSeq" id="WP_081184034.1">
    <property type="nucleotide sequence ID" value="NZ_MJEA01000008.1"/>
</dbReference>
<accession>A0A1V8YHF1</accession>
<dbReference type="InterPro" id="IPR001387">
    <property type="entry name" value="Cro/C1-type_HTH"/>
</dbReference>
<dbReference type="AlphaFoldDB" id="A0A1V8YHF1"/>
<dbReference type="EMBL" id="MJEA01000008">
    <property type="protein sequence ID" value="OQO70027.1"/>
    <property type="molecule type" value="Genomic_DNA"/>
</dbReference>
<proteinExistence type="inferred from homology"/>
<dbReference type="SUPFAM" id="SSF47413">
    <property type="entry name" value="lambda repressor-like DNA-binding domains"/>
    <property type="match status" value="1"/>
</dbReference>
<sequence length="388" mass="45342">MFYGKNLQIIRMLHGLSRKELGERLRVSEQSIWQFEKQMIEPSFENILQMKEILQVKSTFFFEEFLVEKTFFENNIAYRKADISSRKKINSEVVYLNVASKVISYLESFLNVPPNKLLDIRQKSSKILFDEITNEKIEEIATLSRKFLDIQPDNGNLLLSLEKAGIYVLEKNVGGKADAYSAWSTEDVPIIVLGIKKSAVRRNFDLAHELGHLLLHPYIDFSLLDKNERQQVEREADYFASCFLLPSRIIQKDLERIKKISNPDSYITLKAKYNVSIQALEMRAYKLGFLTPKQHSYFYRQIAIKNYKLEEPLDREIVFKRPGKIRSIFNLVLTNKLTDLSSIENNFRVNRSLLEEMFSIEPDFFVPFTKEENFTDLNNVLKLNFGSA</sequence>
<comment type="caution">
    <text evidence="3">The sequence shown here is derived from an EMBL/GenBank/DDBJ whole genome shotgun (WGS) entry which is preliminary data.</text>
</comment>
<dbReference type="STRING" id="112904.BH747_08955"/>
<dbReference type="CDD" id="cd00093">
    <property type="entry name" value="HTH_XRE"/>
    <property type="match status" value="1"/>
</dbReference>
<dbReference type="PROSITE" id="PS50943">
    <property type="entry name" value="HTH_CROC1"/>
    <property type="match status" value="1"/>
</dbReference>
<protein>
    <submittedName>
        <fullName evidence="3">XRE family transcriptional regulator</fullName>
    </submittedName>
</protein>
<dbReference type="Gene3D" id="1.10.10.2910">
    <property type="match status" value="1"/>
</dbReference>
<organism evidence="3 4">
    <name type="scientific">Enterococcus villorum</name>
    <dbReference type="NCBI Taxonomy" id="112904"/>
    <lineage>
        <taxon>Bacteria</taxon>
        <taxon>Bacillati</taxon>
        <taxon>Bacillota</taxon>
        <taxon>Bacilli</taxon>
        <taxon>Lactobacillales</taxon>
        <taxon>Enterococcaceae</taxon>
        <taxon>Enterococcus</taxon>
    </lineage>
</organism>
<dbReference type="OrthoDB" id="9816277at2"/>
<reference evidence="3 4" key="1">
    <citation type="journal article" date="2017" name="BMC Microbiol.">
        <title>Comparative genomics of Enterococcus spp. isolated from bovine feces.</title>
        <authorList>
            <person name="Beukers A.G."/>
            <person name="Zaheer R."/>
            <person name="Goji N."/>
            <person name="Amoako K.K."/>
            <person name="Chaves A.V."/>
            <person name="Ward M.P."/>
            <person name="McAllister T.A."/>
        </authorList>
    </citation>
    <scope>NUCLEOTIDE SEQUENCE [LARGE SCALE GENOMIC DNA]</scope>
    <source>
        <strain evidence="3 4">F1129D 143</strain>
    </source>
</reference>
<dbReference type="SMART" id="SM00530">
    <property type="entry name" value="HTH_XRE"/>
    <property type="match status" value="1"/>
</dbReference>
<dbReference type="GO" id="GO:0003677">
    <property type="term" value="F:DNA binding"/>
    <property type="evidence" value="ECO:0007669"/>
    <property type="project" value="InterPro"/>
</dbReference>
<dbReference type="PANTHER" id="PTHR43236:SF1">
    <property type="entry name" value="BLL7220 PROTEIN"/>
    <property type="match status" value="1"/>
</dbReference>
<dbReference type="InterPro" id="IPR010359">
    <property type="entry name" value="IrrE_HExxH"/>
</dbReference>
<feature type="domain" description="HTH cro/C1-type" evidence="2">
    <location>
        <begin position="7"/>
        <end position="61"/>
    </location>
</feature>
<dbReference type="Gene3D" id="1.10.260.40">
    <property type="entry name" value="lambda repressor-like DNA-binding domains"/>
    <property type="match status" value="1"/>
</dbReference>
<dbReference type="Proteomes" id="UP000192477">
    <property type="component" value="Unassembled WGS sequence"/>
</dbReference>
<name>A0A1V8YHF1_9ENTE</name>
<dbReference type="InterPro" id="IPR052345">
    <property type="entry name" value="Rad_response_metalloprotease"/>
</dbReference>
<evidence type="ECO:0000256" key="1">
    <source>
        <dbReference type="ARBA" id="ARBA00007227"/>
    </source>
</evidence>
<dbReference type="InterPro" id="IPR010982">
    <property type="entry name" value="Lambda_DNA-bd_dom_sf"/>
</dbReference>
<dbReference type="PANTHER" id="PTHR43236">
    <property type="entry name" value="ANTITOXIN HIGA1"/>
    <property type="match status" value="1"/>
</dbReference>
<evidence type="ECO:0000313" key="3">
    <source>
        <dbReference type="EMBL" id="OQO70027.1"/>
    </source>
</evidence>
<gene>
    <name evidence="3" type="ORF">BH747_08955</name>
</gene>
<evidence type="ECO:0000259" key="2">
    <source>
        <dbReference type="PROSITE" id="PS50943"/>
    </source>
</evidence>
<dbReference type="Pfam" id="PF06114">
    <property type="entry name" value="Peptidase_M78"/>
    <property type="match status" value="1"/>
</dbReference>
<comment type="similarity">
    <text evidence="1">Belongs to the short-chain fatty acyl-CoA assimilation regulator (ScfR) family.</text>
</comment>
<dbReference type="Pfam" id="PF01381">
    <property type="entry name" value="HTH_3"/>
    <property type="match status" value="1"/>
</dbReference>